<name>A0A545SML3_9RHOB</name>
<comment type="caution">
    <text evidence="1">The sequence shown here is derived from an EMBL/GenBank/DDBJ whole genome shotgun (WGS) entry which is preliminary data.</text>
</comment>
<keyword evidence="2" id="KW-1185">Reference proteome</keyword>
<dbReference type="AlphaFoldDB" id="A0A545SML3"/>
<dbReference type="RefSeq" id="WP_142854525.1">
    <property type="nucleotide sequence ID" value="NZ_FXWW01000006.1"/>
</dbReference>
<organism evidence="1 2">
    <name type="scientific">Aliiroseovarius halocynthiae</name>
    <dbReference type="NCBI Taxonomy" id="985055"/>
    <lineage>
        <taxon>Bacteria</taxon>
        <taxon>Pseudomonadati</taxon>
        <taxon>Pseudomonadota</taxon>
        <taxon>Alphaproteobacteria</taxon>
        <taxon>Rhodobacterales</taxon>
        <taxon>Paracoccaceae</taxon>
        <taxon>Aliiroseovarius</taxon>
    </lineage>
</organism>
<evidence type="ECO:0000313" key="1">
    <source>
        <dbReference type="EMBL" id="TQV66194.1"/>
    </source>
</evidence>
<sequence>MANYRLPVNSPGHPHTDLKDNVAEFAPGPELPLVHVTAMGFGRNIILSGQLKASHCQVFKRDLLYFFLGRPAYRLRNEEASSRQLSRYPCVFVVDPSRVDPTQVYPFDTGAAFAGHYENADPFLGINDYVLEGTIEGARKQMAFAFESVEDYFDGRLKPGLTDNIPEFHQATRSYEMIANQANRGVNDPNSYDDRASAIEVATDRHLNLKGAVELAILPKQFLEGSEGSKNAEFISELEKLEIEVEVYDWQSTRSPADFRAELNQKVQAHVQRRAFSQE</sequence>
<proteinExistence type="predicted"/>
<reference evidence="1 2" key="1">
    <citation type="submission" date="2019-06" db="EMBL/GenBank/DDBJ databases">
        <title>A novel species of marine bacteria.</title>
        <authorList>
            <person name="Wang Y."/>
        </authorList>
    </citation>
    <scope>NUCLEOTIDE SEQUENCE [LARGE SCALE GENOMIC DNA]</scope>
    <source>
        <strain evidence="1 2">MA1-10</strain>
    </source>
</reference>
<gene>
    <name evidence="1" type="ORF">FIL88_14150</name>
</gene>
<dbReference type="EMBL" id="VICH01000011">
    <property type="protein sequence ID" value="TQV66194.1"/>
    <property type="molecule type" value="Genomic_DNA"/>
</dbReference>
<dbReference type="OrthoDB" id="9127354at2"/>
<protein>
    <submittedName>
        <fullName evidence="1">Uncharacterized protein</fullName>
    </submittedName>
</protein>
<evidence type="ECO:0000313" key="2">
    <source>
        <dbReference type="Proteomes" id="UP000315816"/>
    </source>
</evidence>
<dbReference type="Proteomes" id="UP000315816">
    <property type="component" value="Unassembled WGS sequence"/>
</dbReference>
<accession>A0A545SML3</accession>